<reference evidence="1 2" key="1">
    <citation type="submission" date="2022-05" db="EMBL/GenBank/DDBJ databases">
        <authorList>
            <consortium name="Genoscope - CEA"/>
            <person name="William W."/>
        </authorList>
    </citation>
    <scope>NUCLEOTIDE SEQUENCE [LARGE SCALE GENOMIC DNA]</scope>
</reference>
<feature type="non-terminal residue" evidence="1">
    <location>
        <position position="1"/>
    </location>
</feature>
<protein>
    <submittedName>
        <fullName evidence="1">Uncharacterized protein</fullName>
    </submittedName>
</protein>
<keyword evidence="2" id="KW-1185">Reference proteome</keyword>
<gene>
    <name evidence="1" type="ORF">PEVE_00030767</name>
</gene>
<proteinExistence type="predicted"/>
<comment type="caution">
    <text evidence="1">The sequence shown here is derived from an EMBL/GenBank/DDBJ whole genome shotgun (WGS) entry which is preliminary data.</text>
</comment>
<evidence type="ECO:0000313" key="1">
    <source>
        <dbReference type="EMBL" id="CAH3195679.1"/>
    </source>
</evidence>
<feature type="non-terminal residue" evidence="1">
    <location>
        <position position="84"/>
    </location>
</feature>
<accession>A0ABN8SVW7</accession>
<dbReference type="Proteomes" id="UP001159427">
    <property type="component" value="Unassembled WGS sequence"/>
</dbReference>
<organism evidence="1 2">
    <name type="scientific">Porites evermanni</name>
    <dbReference type="NCBI Taxonomy" id="104178"/>
    <lineage>
        <taxon>Eukaryota</taxon>
        <taxon>Metazoa</taxon>
        <taxon>Cnidaria</taxon>
        <taxon>Anthozoa</taxon>
        <taxon>Hexacorallia</taxon>
        <taxon>Scleractinia</taxon>
        <taxon>Fungiina</taxon>
        <taxon>Poritidae</taxon>
        <taxon>Porites</taxon>
    </lineage>
</organism>
<sequence>SFINIIVIRRSRIRRATENEFPGNSIPTFRSNPEAKERLDMLVKQLAKSCSIQELNFGEEGIRSHIISVLNERRRMVALGHNYE</sequence>
<name>A0ABN8SVW7_9CNID</name>
<evidence type="ECO:0000313" key="2">
    <source>
        <dbReference type="Proteomes" id="UP001159427"/>
    </source>
</evidence>
<dbReference type="EMBL" id="CALNXI010004375">
    <property type="protein sequence ID" value="CAH3195679.1"/>
    <property type="molecule type" value="Genomic_DNA"/>
</dbReference>